<keyword evidence="6" id="KW-1185">Reference proteome</keyword>
<evidence type="ECO:0000256" key="3">
    <source>
        <dbReference type="PROSITE-ProRule" id="PRU00023"/>
    </source>
</evidence>
<dbReference type="PROSITE" id="PS50297">
    <property type="entry name" value="ANK_REP_REGION"/>
    <property type="match status" value="5"/>
</dbReference>
<evidence type="ECO:0000259" key="4">
    <source>
        <dbReference type="Pfam" id="PF24883"/>
    </source>
</evidence>
<evidence type="ECO:0000256" key="1">
    <source>
        <dbReference type="ARBA" id="ARBA00022737"/>
    </source>
</evidence>
<accession>A0A319E5J6</accession>
<evidence type="ECO:0000256" key="2">
    <source>
        <dbReference type="ARBA" id="ARBA00023043"/>
    </source>
</evidence>
<dbReference type="InterPro" id="IPR036770">
    <property type="entry name" value="Ankyrin_rpt-contain_sf"/>
</dbReference>
<dbReference type="EMBL" id="KZ826379">
    <property type="protein sequence ID" value="PYI03525.1"/>
    <property type="molecule type" value="Genomic_DNA"/>
</dbReference>
<evidence type="ECO:0000313" key="5">
    <source>
        <dbReference type="EMBL" id="PYI03525.1"/>
    </source>
</evidence>
<dbReference type="Pfam" id="PF24883">
    <property type="entry name" value="NPHP3_N"/>
    <property type="match status" value="1"/>
</dbReference>
<dbReference type="Gene3D" id="1.25.40.20">
    <property type="entry name" value="Ankyrin repeat-containing domain"/>
    <property type="match status" value="8"/>
</dbReference>
<dbReference type="PANTHER" id="PTHR24198">
    <property type="entry name" value="ANKYRIN REPEAT AND PROTEIN KINASE DOMAIN-CONTAINING PROTEIN"/>
    <property type="match status" value="1"/>
</dbReference>
<dbReference type="Gene3D" id="3.40.50.300">
    <property type="entry name" value="P-loop containing nucleotide triphosphate hydrolases"/>
    <property type="match status" value="1"/>
</dbReference>
<feature type="domain" description="Nephrocystin 3-like N-terminal" evidence="4">
    <location>
        <begin position="45"/>
        <end position="208"/>
    </location>
</feature>
<dbReference type="VEuPathDB" id="FungiDB:BO78DRAFT_432013"/>
<dbReference type="SMART" id="SM00248">
    <property type="entry name" value="ANK"/>
    <property type="match status" value="24"/>
</dbReference>
<dbReference type="InterPro" id="IPR056884">
    <property type="entry name" value="NPHP3-like_N"/>
</dbReference>
<evidence type="ECO:0000313" key="6">
    <source>
        <dbReference type="Proteomes" id="UP000248423"/>
    </source>
</evidence>
<sequence length="1996" mass="222933">MDDDFILVHKPDTPLSPELLTWLQPTAYHDPASDFPKHLSAHVPGTGDWLENTPQYQTWHDADSDGILWIKAIAGAGKSVLTASRIARLQQHEPQAPVLFFFFRQIVAERHGSHALVRDWLHQLLPHSPSLQLVLSAHQKKSRVVTEISLAELWQILTDALRAMPTRVYCVADALDEVDDNDAPDLFNRLVTLGAERPDRVKVLVSSRPLPQIQTMLGGVLSIRLEDRLVNRDIARFVQFRLDQAKDIIQPGVRAEITRSIEDRVFPSFLYARLMLNELLEEAQRASLDVLSVPRVLQSIPAHLEDLYSHMLNDHSRRAGVPRERQILILQLATHATRPLRLLEMATVWEFLDGSNKHGQTKQGNVKNLTRMSCGPLLEILPDETVSIIHHSFTEFLTDSSRADRIQTHENTFPVLDTVEANRQMAFICVRYLLSGGLTTWKRQTAPRFRRDPWKDMQRAQLDFPFIEYAACNWFIHVSRLPEIPSDLLDLLDTFTRPENPSYLAFVELVMKVEREPSALSPLHVCAWGHMTAYAKALIQAGGRGGNTNALDGQKMSPLTRAAAKGFPDMVSLLLENGAIHNPEPDRAGRHPLHYAAERSHHHVVRLLLEAGADPLVRRSTKYDPPQCTGRPLPGSFQSSLEYACRAGSVETLQVILPYLAVQDLKSALQWSIEARQPEIVDLLIGLAQLDMTEGRFIQNCLVLATKAKHPGILQLFIDVFATSGHNLPTHPEYNLLVTFSSSLGEGRYRHRGRSPDDEEKCLDIILRTGCDVDSRSRTGRTALHACVAAVAPSLVEKLLQHGADAHALDTRGNTPLHLLDPQERDQDASPARILHALTRAGAKGDVPNNSSLPLLAWCTKRGVNELDLDLLEPYVMDWNIADEKGNTPIHLLLGSWASKSTIHKLVTMGADPNWRNDEGCTPLHRTQSIEQVRILIDVGADLEARDHHGRTLFLRTVLAHMPSRQLAELLPVGVDVGATDFEGNNALHLLFEHNRDRQSLHVLLDAGADPLHLNHNGDTLWHVFMRHSMQYHSHGLMSMVDTLRRRAGDIPLSTRNHDGQTLLHCMCGAEVQDAEQLLDPRRNPIDHLPLAEIKTMLEVEDHQGRRPIHLAAARSEALVDWLIRRGASLAGKKTRRGENVLHIAAAARDSNTLGLLLESYLDDAQRQRALNEGDQHGRTPLHIACCSGRVESAMLLLEAGADVTLKDVNNQTPLHACAEFKRQAPIPRKPKPDSRHSEQCRTVLGEDDTLRVTEIIHALVAHRADPFAQDSLQRAPLDLAVDLENAEMVIALADTFPSTPQHPRPKAGQLYLMARDEYIDTLVDTLTATATGAAASACNIFAECEHLLRQGAFRVLEQLGRRGVKISREQVLGKRVRYREDFTQSLARWGFTNLFETFGKGRDGTDWIDGTMSRPFDIHSDLPPLIFTASTRRLPNLDLLRVIIETFHADVNIRAYENVYAPSLNEYTHDEPHRSALHILSVGNHWWHTDAIRYLLRHGADVTMRDAEGRTPLHIAVRGGYRRLGIAAALLEHGADPNALDKTGVTPLAFAVGNSEMVRLLLGHGGNVEVGCKPVLFEAISVQDVDTVRVILESGDDRSQLPFKHSIAEMDQFEKPRIRSRWGGKPDAEQTRLEEEKRDRELRLLLCRPVHYAAHGRFNHVAERDKAVQVVELLLAHGADPFCSSGDATAIIHDVFNQGGIVEPFLARLTESDLERRDAHGRTLLLAACEVGRNLESHPTDSTQKANTVSRLCEMGADLSITDKQGNNVLHLLVAPKQHGDPSAGQILPMVISKCPPTLIHQMNQQGHTPLHLAARRHQWKAVRLLLDAGADPLIPDRDQNSLLHHLAGCLHRAKNANYVNPPPPEDLWEDFSGLLQRGLDINARNNNGDTPIFNYVRTLASQSSLRGPVMDRFLAAGADVLAINNEGQSLLHVVAKIPVPWDLLNSSPSKRFVEAFSYLMEMGLDPQREDNKERTPVDIAAAYDKEDVLALFQK</sequence>
<feature type="repeat" description="ANK" evidence="3">
    <location>
        <begin position="885"/>
        <end position="918"/>
    </location>
</feature>
<dbReference type="SUPFAM" id="SSF48403">
    <property type="entry name" value="Ankyrin repeat"/>
    <property type="match status" value="5"/>
</dbReference>
<protein>
    <submittedName>
        <fullName evidence="5">Ankyrin</fullName>
    </submittedName>
</protein>
<feature type="repeat" description="ANK" evidence="3">
    <location>
        <begin position="1807"/>
        <end position="1839"/>
    </location>
</feature>
<dbReference type="Pfam" id="PF12796">
    <property type="entry name" value="Ank_2"/>
    <property type="match status" value="3"/>
</dbReference>
<keyword evidence="2 3" id="KW-0040">ANK repeat</keyword>
<reference evidence="5 6" key="1">
    <citation type="submission" date="2018-02" db="EMBL/GenBank/DDBJ databases">
        <title>The genomes of Aspergillus section Nigri reveals drivers in fungal speciation.</title>
        <authorList>
            <consortium name="DOE Joint Genome Institute"/>
            <person name="Vesth T.C."/>
            <person name="Nybo J."/>
            <person name="Theobald S."/>
            <person name="Brandl J."/>
            <person name="Frisvad J.C."/>
            <person name="Nielsen K.F."/>
            <person name="Lyhne E.K."/>
            <person name="Kogle M.E."/>
            <person name="Kuo A."/>
            <person name="Riley R."/>
            <person name="Clum A."/>
            <person name="Nolan M."/>
            <person name="Lipzen A."/>
            <person name="Salamov A."/>
            <person name="Henrissat B."/>
            <person name="Wiebenga A."/>
            <person name="De vries R.P."/>
            <person name="Grigoriev I.V."/>
            <person name="Mortensen U.H."/>
            <person name="Andersen M.R."/>
            <person name="Baker S.E."/>
        </authorList>
    </citation>
    <scope>NUCLEOTIDE SEQUENCE [LARGE SCALE GENOMIC DNA]</scope>
    <source>
        <strain evidence="5 6">CBS 121057</strain>
    </source>
</reference>
<dbReference type="PROSITE" id="PS50088">
    <property type="entry name" value="ANK_REPEAT"/>
    <property type="match status" value="7"/>
</dbReference>
<dbReference type="OrthoDB" id="21416at2759"/>
<keyword evidence="1" id="KW-0677">Repeat</keyword>
<dbReference type="PANTHER" id="PTHR24198:SF165">
    <property type="entry name" value="ANKYRIN REPEAT-CONTAINING PROTEIN-RELATED"/>
    <property type="match status" value="1"/>
</dbReference>
<feature type="repeat" description="ANK" evidence="3">
    <location>
        <begin position="1177"/>
        <end position="1209"/>
    </location>
</feature>
<dbReference type="PRINTS" id="PR01415">
    <property type="entry name" value="ANKYRIN"/>
</dbReference>
<proteinExistence type="predicted"/>
<organism evidence="5 6">
    <name type="scientific">Aspergillus sclerotiicarbonarius (strain CBS 121057 / IBT 28362)</name>
    <dbReference type="NCBI Taxonomy" id="1448318"/>
    <lineage>
        <taxon>Eukaryota</taxon>
        <taxon>Fungi</taxon>
        <taxon>Dikarya</taxon>
        <taxon>Ascomycota</taxon>
        <taxon>Pezizomycotina</taxon>
        <taxon>Eurotiomycetes</taxon>
        <taxon>Eurotiomycetidae</taxon>
        <taxon>Eurotiales</taxon>
        <taxon>Aspergillaceae</taxon>
        <taxon>Aspergillus</taxon>
        <taxon>Aspergillus subgen. Circumdati</taxon>
    </lineage>
</organism>
<gene>
    <name evidence="5" type="ORF">BO78DRAFT_432013</name>
</gene>
<dbReference type="InterPro" id="IPR002110">
    <property type="entry name" value="Ankyrin_rpt"/>
</dbReference>
<feature type="repeat" description="ANK" evidence="3">
    <location>
        <begin position="779"/>
        <end position="811"/>
    </location>
</feature>
<dbReference type="STRING" id="1448318.A0A319E5J6"/>
<feature type="repeat" description="ANK" evidence="3">
    <location>
        <begin position="1473"/>
        <end position="1508"/>
    </location>
</feature>
<dbReference type="Proteomes" id="UP000248423">
    <property type="component" value="Unassembled WGS sequence"/>
</dbReference>
<name>A0A319E5J6_ASPSB</name>
<dbReference type="InterPro" id="IPR027417">
    <property type="entry name" value="P-loop_NTPase"/>
</dbReference>
<dbReference type="Pfam" id="PF00023">
    <property type="entry name" value="Ank"/>
    <property type="match status" value="2"/>
</dbReference>
<feature type="repeat" description="ANK" evidence="3">
    <location>
        <begin position="588"/>
        <end position="620"/>
    </location>
</feature>
<feature type="repeat" description="ANK" evidence="3">
    <location>
        <begin position="1509"/>
        <end position="1543"/>
    </location>
</feature>